<keyword evidence="4" id="KW-1185">Reference proteome</keyword>
<dbReference type="EMBL" id="BSUO01000001">
    <property type="protein sequence ID" value="GMA38835.1"/>
    <property type="molecule type" value="Genomic_DNA"/>
</dbReference>
<evidence type="ECO:0000259" key="2">
    <source>
        <dbReference type="Pfam" id="PF00561"/>
    </source>
</evidence>
<protein>
    <recommendedName>
        <fullName evidence="2">AB hydrolase-1 domain-containing protein</fullName>
    </recommendedName>
</protein>
<feature type="compositionally biased region" description="Polar residues" evidence="1">
    <location>
        <begin position="99"/>
        <end position="109"/>
    </location>
</feature>
<name>A0ABQ6INC7_9MICO</name>
<sequence length="154" mass="15607">MSGGYDLGDMAADVVALLDHLRVDRAHLVGMSMGGMIAQIVAATHPERVATLTSIFSTTGASGVGGIARSAMLRLAVPAPSTQEEAVERHVRTMRHIGSRSSPSTNRSNAPGPPRSGTAPVAAPGTPGPHGRSTRSGARVTAPSRSAGSPLPPS</sequence>
<dbReference type="Proteomes" id="UP001157126">
    <property type="component" value="Unassembled WGS sequence"/>
</dbReference>
<dbReference type="InterPro" id="IPR029058">
    <property type="entry name" value="AB_hydrolase_fold"/>
</dbReference>
<dbReference type="Gene3D" id="3.40.50.1820">
    <property type="entry name" value="alpha/beta hydrolase"/>
    <property type="match status" value="1"/>
</dbReference>
<dbReference type="RefSeq" id="WP_284302868.1">
    <property type="nucleotide sequence ID" value="NZ_BSUO01000001.1"/>
</dbReference>
<evidence type="ECO:0000256" key="1">
    <source>
        <dbReference type="SAM" id="MobiDB-lite"/>
    </source>
</evidence>
<dbReference type="InterPro" id="IPR050471">
    <property type="entry name" value="AB_hydrolase"/>
</dbReference>
<feature type="domain" description="AB hydrolase-1" evidence="2">
    <location>
        <begin position="4"/>
        <end position="57"/>
    </location>
</feature>
<gene>
    <name evidence="3" type="ORF">GCM10025883_08800</name>
</gene>
<comment type="caution">
    <text evidence="3">The sequence shown here is derived from an EMBL/GenBank/DDBJ whole genome shotgun (WGS) entry which is preliminary data.</text>
</comment>
<feature type="compositionally biased region" description="Low complexity" evidence="1">
    <location>
        <begin position="117"/>
        <end position="131"/>
    </location>
</feature>
<evidence type="ECO:0000313" key="3">
    <source>
        <dbReference type="EMBL" id="GMA38835.1"/>
    </source>
</evidence>
<feature type="region of interest" description="Disordered" evidence="1">
    <location>
        <begin position="79"/>
        <end position="154"/>
    </location>
</feature>
<organism evidence="3 4">
    <name type="scientific">Mobilicoccus caccae</name>
    <dbReference type="NCBI Taxonomy" id="1859295"/>
    <lineage>
        <taxon>Bacteria</taxon>
        <taxon>Bacillati</taxon>
        <taxon>Actinomycetota</taxon>
        <taxon>Actinomycetes</taxon>
        <taxon>Micrococcales</taxon>
        <taxon>Dermatophilaceae</taxon>
        <taxon>Mobilicoccus</taxon>
    </lineage>
</organism>
<proteinExistence type="predicted"/>
<accession>A0ABQ6INC7</accession>
<dbReference type="InterPro" id="IPR000073">
    <property type="entry name" value="AB_hydrolase_1"/>
</dbReference>
<evidence type="ECO:0000313" key="4">
    <source>
        <dbReference type="Proteomes" id="UP001157126"/>
    </source>
</evidence>
<dbReference type="PANTHER" id="PTHR43433">
    <property type="entry name" value="HYDROLASE, ALPHA/BETA FOLD FAMILY PROTEIN"/>
    <property type="match status" value="1"/>
</dbReference>
<dbReference type="Pfam" id="PF00561">
    <property type="entry name" value="Abhydrolase_1"/>
    <property type="match status" value="1"/>
</dbReference>
<dbReference type="PANTHER" id="PTHR43433:SF5">
    <property type="entry name" value="AB HYDROLASE-1 DOMAIN-CONTAINING PROTEIN"/>
    <property type="match status" value="1"/>
</dbReference>
<reference evidence="4" key="1">
    <citation type="journal article" date="2019" name="Int. J. Syst. Evol. Microbiol.">
        <title>The Global Catalogue of Microorganisms (GCM) 10K type strain sequencing project: providing services to taxonomists for standard genome sequencing and annotation.</title>
        <authorList>
            <consortium name="The Broad Institute Genomics Platform"/>
            <consortium name="The Broad Institute Genome Sequencing Center for Infectious Disease"/>
            <person name="Wu L."/>
            <person name="Ma J."/>
        </authorList>
    </citation>
    <scope>NUCLEOTIDE SEQUENCE [LARGE SCALE GENOMIC DNA]</scope>
    <source>
        <strain evidence="4">NBRC 113072</strain>
    </source>
</reference>
<dbReference type="SUPFAM" id="SSF53474">
    <property type="entry name" value="alpha/beta-Hydrolases"/>
    <property type="match status" value="1"/>
</dbReference>